<dbReference type="GO" id="GO:0004674">
    <property type="term" value="F:protein serine/threonine kinase activity"/>
    <property type="evidence" value="ECO:0007669"/>
    <property type="project" value="UniProtKB-KW"/>
</dbReference>
<gene>
    <name evidence="1" type="ORF">STAS_10604</name>
</gene>
<evidence type="ECO:0000313" key="2">
    <source>
        <dbReference type="Proteomes" id="UP000325081"/>
    </source>
</evidence>
<protein>
    <submittedName>
        <fullName evidence="1">Serine/threonine protein kinase</fullName>
    </submittedName>
</protein>
<proteinExistence type="predicted"/>
<name>A0A5A7PP23_STRAF</name>
<dbReference type="EMBL" id="BKCP01004883">
    <property type="protein sequence ID" value="GER34381.1"/>
    <property type="molecule type" value="Genomic_DNA"/>
</dbReference>
<dbReference type="AlphaFoldDB" id="A0A5A7PP23"/>
<organism evidence="1 2">
    <name type="scientific">Striga asiatica</name>
    <name type="common">Asiatic witchweed</name>
    <name type="synonym">Buchnera asiatica</name>
    <dbReference type="NCBI Taxonomy" id="4170"/>
    <lineage>
        <taxon>Eukaryota</taxon>
        <taxon>Viridiplantae</taxon>
        <taxon>Streptophyta</taxon>
        <taxon>Embryophyta</taxon>
        <taxon>Tracheophyta</taxon>
        <taxon>Spermatophyta</taxon>
        <taxon>Magnoliopsida</taxon>
        <taxon>eudicotyledons</taxon>
        <taxon>Gunneridae</taxon>
        <taxon>Pentapetalae</taxon>
        <taxon>asterids</taxon>
        <taxon>lamiids</taxon>
        <taxon>Lamiales</taxon>
        <taxon>Orobanchaceae</taxon>
        <taxon>Buchnereae</taxon>
        <taxon>Striga</taxon>
    </lineage>
</organism>
<keyword evidence="1" id="KW-0723">Serine/threonine-protein kinase</keyword>
<evidence type="ECO:0000313" key="1">
    <source>
        <dbReference type="EMBL" id="GER34381.1"/>
    </source>
</evidence>
<sequence length="393" mass="43734">MYDVQEQLTQPELFFSEQRYSLPAHQLPMLDCVDDDGGKLRSDLATGGGRCPHIRHHTQHRILRNLPQLIKLREHHFPKVRPILPPELRTLQRQLCQQQGLLDWPVGHRWVEHLPKSLALNGPLHMENNPERVNVRFNPEHARLLVLRVDVAESASCRGHSVLGDVIGHGRRDEARQADVADLADVVSVEEDVGWLEVTVDEGLGLGLVEEEKASADLCCDTEPVLPGQWRGVAVHEETVLQAAVGHVFVDEAAVFGAGAQKEDHVRYLLLKLRSPLSSIGPEDLHRDRTTSISSIVYFLYRVSDCANELNILVFSSASFRAFISALIRFWASSSASLWAASACSRAALDLAFSFSARASAASSANRASSSLFCSSIFQRWSSIAYNIREKNN</sequence>
<keyword evidence="2" id="KW-1185">Reference proteome</keyword>
<keyword evidence="1" id="KW-0808">Transferase</keyword>
<reference evidence="2" key="1">
    <citation type="journal article" date="2019" name="Curr. Biol.">
        <title>Genome Sequence of Striga asiatica Provides Insight into the Evolution of Plant Parasitism.</title>
        <authorList>
            <person name="Yoshida S."/>
            <person name="Kim S."/>
            <person name="Wafula E.K."/>
            <person name="Tanskanen J."/>
            <person name="Kim Y.M."/>
            <person name="Honaas L."/>
            <person name="Yang Z."/>
            <person name="Spallek T."/>
            <person name="Conn C.E."/>
            <person name="Ichihashi Y."/>
            <person name="Cheong K."/>
            <person name="Cui S."/>
            <person name="Der J.P."/>
            <person name="Gundlach H."/>
            <person name="Jiao Y."/>
            <person name="Hori C."/>
            <person name="Ishida J.K."/>
            <person name="Kasahara H."/>
            <person name="Kiba T."/>
            <person name="Kim M.S."/>
            <person name="Koo N."/>
            <person name="Laohavisit A."/>
            <person name="Lee Y.H."/>
            <person name="Lumba S."/>
            <person name="McCourt P."/>
            <person name="Mortimer J.C."/>
            <person name="Mutuku J.M."/>
            <person name="Nomura T."/>
            <person name="Sasaki-Sekimoto Y."/>
            <person name="Seto Y."/>
            <person name="Wang Y."/>
            <person name="Wakatake T."/>
            <person name="Sakakibara H."/>
            <person name="Demura T."/>
            <person name="Yamaguchi S."/>
            <person name="Yoneyama K."/>
            <person name="Manabe R.I."/>
            <person name="Nelson D.C."/>
            <person name="Schulman A.H."/>
            <person name="Timko M.P."/>
            <person name="dePamphilis C.W."/>
            <person name="Choi D."/>
            <person name="Shirasu K."/>
        </authorList>
    </citation>
    <scope>NUCLEOTIDE SEQUENCE [LARGE SCALE GENOMIC DNA]</scope>
    <source>
        <strain evidence="2">cv. UVA1</strain>
    </source>
</reference>
<comment type="caution">
    <text evidence="1">The sequence shown here is derived from an EMBL/GenBank/DDBJ whole genome shotgun (WGS) entry which is preliminary data.</text>
</comment>
<accession>A0A5A7PP23</accession>
<keyword evidence="1" id="KW-0418">Kinase</keyword>
<dbReference type="Proteomes" id="UP000325081">
    <property type="component" value="Unassembled WGS sequence"/>
</dbReference>